<evidence type="ECO:0000256" key="7">
    <source>
        <dbReference type="ARBA" id="ARBA00023141"/>
    </source>
</evidence>
<evidence type="ECO:0000256" key="5">
    <source>
        <dbReference type="ARBA" id="ARBA00022605"/>
    </source>
</evidence>
<evidence type="ECO:0000313" key="12">
    <source>
        <dbReference type="Proteomes" id="UP000238426"/>
    </source>
</evidence>
<evidence type="ECO:0000313" key="11">
    <source>
        <dbReference type="EMBL" id="PSG90849.1"/>
    </source>
</evidence>
<comment type="similarity">
    <text evidence="9">Belongs to the TrpF family.</text>
</comment>
<dbReference type="InterPro" id="IPR044643">
    <property type="entry name" value="TrpF_fam"/>
</dbReference>
<reference evidence="11 12" key="1">
    <citation type="submission" date="2018-03" db="EMBL/GenBank/DDBJ databases">
        <title>Mesoflavibacter sp. HG37 and Mesoflavibacter sp. HG96 sp.nov., two marine bacteria isolated from seawater of Western Pacific Ocean.</title>
        <authorList>
            <person name="Cheng H."/>
            <person name="Wu Y.-H."/>
            <person name="Guo L.-L."/>
            <person name="Xu X.-W."/>
        </authorList>
    </citation>
    <scope>NUCLEOTIDE SEQUENCE [LARGE SCALE GENOMIC DNA]</scope>
    <source>
        <strain evidence="11 12">KCTC 32269</strain>
    </source>
</reference>
<name>A0A2T1NEM1_9FLAO</name>
<dbReference type="RefSeq" id="WP_106462990.1">
    <property type="nucleotide sequence ID" value="NZ_PXOQ01000007.1"/>
</dbReference>
<dbReference type="PANTHER" id="PTHR42894">
    <property type="entry name" value="N-(5'-PHOSPHORIBOSYL)ANTHRANILATE ISOMERASE"/>
    <property type="match status" value="1"/>
</dbReference>
<dbReference type="InterPro" id="IPR013785">
    <property type="entry name" value="Aldolase_TIM"/>
</dbReference>
<keyword evidence="8 9" id="KW-0413">Isomerase</keyword>
<dbReference type="OrthoDB" id="9786954at2"/>
<keyword evidence="12" id="KW-1185">Reference proteome</keyword>
<dbReference type="SUPFAM" id="SSF51366">
    <property type="entry name" value="Ribulose-phoshate binding barrel"/>
    <property type="match status" value="1"/>
</dbReference>
<dbReference type="AlphaFoldDB" id="A0A2T1NEM1"/>
<accession>A0A2T1NEM1</accession>
<dbReference type="EC" id="5.3.1.24" evidence="3 9"/>
<evidence type="ECO:0000256" key="6">
    <source>
        <dbReference type="ARBA" id="ARBA00022822"/>
    </source>
</evidence>
<keyword evidence="6 9" id="KW-0822">Tryptophan biosynthesis</keyword>
<evidence type="ECO:0000259" key="10">
    <source>
        <dbReference type="Pfam" id="PF00697"/>
    </source>
</evidence>
<keyword evidence="7 9" id="KW-0057">Aromatic amino acid biosynthesis</keyword>
<comment type="pathway">
    <text evidence="2 9">Amino-acid biosynthesis; L-tryptophan biosynthesis; L-tryptophan from chorismate: step 3/5.</text>
</comment>
<keyword evidence="5 9" id="KW-0028">Amino-acid biosynthesis</keyword>
<evidence type="ECO:0000256" key="2">
    <source>
        <dbReference type="ARBA" id="ARBA00004664"/>
    </source>
</evidence>
<evidence type="ECO:0000256" key="8">
    <source>
        <dbReference type="ARBA" id="ARBA00023235"/>
    </source>
</evidence>
<evidence type="ECO:0000256" key="9">
    <source>
        <dbReference type="HAMAP-Rule" id="MF_00135"/>
    </source>
</evidence>
<dbReference type="GO" id="GO:0000162">
    <property type="term" value="P:L-tryptophan biosynthetic process"/>
    <property type="evidence" value="ECO:0007669"/>
    <property type="project" value="UniProtKB-UniRule"/>
</dbReference>
<gene>
    <name evidence="9" type="primary">trpF</name>
    <name evidence="11" type="ORF">C7H52_06135</name>
</gene>
<comment type="caution">
    <text evidence="11">The sequence shown here is derived from an EMBL/GenBank/DDBJ whole genome shotgun (WGS) entry which is preliminary data.</text>
</comment>
<dbReference type="Pfam" id="PF00697">
    <property type="entry name" value="PRAI"/>
    <property type="match status" value="1"/>
</dbReference>
<dbReference type="HAMAP" id="MF_00135">
    <property type="entry name" value="PRAI"/>
    <property type="match status" value="1"/>
</dbReference>
<organism evidence="11 12">
    <name type="scientific">Aurantibacter aestuarii</name>
    <dbReference type="NCBI Taxonomy" id="1266046"/>
    <lineage>
        <taxon>Bacteria</taxon>
        <taxon>Pseudomonadati</taxon>
        <taxon>Bacteroidota</taxon>
        <taxon>Flavobacteriia</taxon>
        <taxon>Flavobacteriales</taxon>
        <taxon>Flavobacteriaceae</taxon>
        <taxon>Aurantibacter</taxon>
    </lineage>
</organism>
<evidence type="ECO:0000256" key="1">
    <source>
        <dbReference type="ARBA" id="ARBA00001164"/>
    </source>
</evidence>
<evidence type="ECO:0000256" key="3">
    <source>
        <dbReference type="ARBA" id="ARBA00012572"/>
    </source>
</evidence>
<dbReference type="UniPathway" id="UPA00035">
    <property type="reaction ID" value="UER00042"/>
</dbReference>
<dbReference type="InterPro" id="IPR011060">
    <property type="entry name" value="RibuloseP-bd_barrel"/>
</dbReference>
<proteinExistence type="inferred from homology"/>
<dbReference type="GO" id="GO:0004640">
    <property type="term" value="F:phosphoribosylanthranilate isomerase activity"/>
    <property type="evidence" value="ECO:0007669"/>
    <property type="project" value="UniProtKB-UniRule"/>
</dbReference>
<comment type="catalytic activity">
    <reaction evidence="1 9">
        <text>N-(5-phospho-beta-D-ribosyl)anthranilate = 1-(2-carboxyphenylamino)-1-deoxy-D-ribulose 5-phosphate</text>
        <dbReference type="Rhea" id="RHEA:21540"/>
        <dbReference type="ChEBI" id="CHEBI:18277"/>
        <dbReference type="ChEBI" id="CHEBI:58613"/>
        <dbReference type="EC" id="5.3.1.24"/>
    </reaction>
</comment>
<dbReference type="CDD" id="cd00405">
    <property type="entry name" value="PRAI"/>
    <property type="match status" value="1"/>
</dbReference>
<dbReference type="InterPro" id="IPR001240">
    <property type="entry name" value="PRAI_dom"/>
</dbReference>
<protein>
    <recommendedName>
        <fullName evidence="4 9">N-(5'-phosphoribosyl)anthranilate isomerase</fullName>
        <shortName evidence="9">PRAI</shortName>
        <ecNumber evidence="3 9">5.3.1.24</ecNumber>
    </recommendedName>
</protein>
<sequence>MKLKVCGMKQENNILDVADLQPNYMGFIFYEKSPRNFNDEIPELPDGIQKIGVFVNATLNFVVSKIEQHQLQGVQLHGDESPEFCEQLKAYDVLVIKVFSMKNQFDFKVVEPYQEFCDYFLFDTKGKEPGGNGYTFNWNLLKKYNLKTPYFLSGGLGMENMDDLLLFLKRPESRLCCTLDINSKFESVPGFKDITKVKAFKNMLIKNGYQNHDL</sequence>
<dbReference type="Gene3D" id="3.20.20.70">
    <property type="entry name" value="Aldolase class I"/>
    <property type="match status" value="1"/>
</dbReference>
<dbReference type="EMBL" id="PXOQ01000007">
    <property type="protein sequence ID" value="PSG90849.1"/>
    <property type="molecule type" value="Genomic_DNA"/>
</dbReference>
<feature type="domain" description="N-(5'phosphoribosyl) anthranilate isomerase (PRAI)" evidence="10">
    <location>
        <begin position="4"/>
        <end position="200"/>
    </location>
</feature>
<dbReference type="Proteomes" id="UP000238426">
    <property type="component" value="Unassembled WGS sequence"/>
</dbReference>
<dbReference type="PANTHER" id="PTHR42894:SF1">
    <property type="entry name" value="N-(5'-PHOSPHORIBOSYL)ANTHRANILATE ISOMERASE"/>
    <property type="match status" value="1"/>
</dbReference>
<evidence type="ECO:0000256" key="4">
    <source>
        <dbReference type="ARBA" id="ARBA00022272"/>
    </source>
</evidence>